<dbReference type="GeneID" id="105366542"/>
<organism evidence="1 2">
    <name type="scientific">Ceratosolen solmsi marchali</name>
    <dbReference type="NCBI Taxonomy" id="326594"/>
    <lineage>
        <taxon>Eukaryota</taxon>
        <taxon>Metazoa</taxon>
        <taxon>Ecdysozoa</taxon>
        <taxon>Arthropoda</taxon>
        <taxon>Hexapoda</taxon>
        <taxon>Insecta</taxon>
        <taxon>Pterygota</taxon>
        <taxon>Neoptera</taxon>
        <taxon>Endopterygota</taxon>
        <taxon>Hymenoptera</taxon>
        <taxon>Apocrita</taxon>
        <taxon>Proctotrupomorpha</taxon>
        <taxon>Chalcidoidea</taxon>
        <taxon>Agaonidae</taxon>
        <taxon>Agaoninae</taxon>
        <taxon>Ceratosolen</taxon>
    </lineage>
</organism>
<keyword evidence="1" id="KW-1185">Reference proteome</keyword>
<dbReference type="Proteomes" id="UP000695007">
    <property type="component" value="Unplaced"/>
</dbReference>
<sequence length="144" mass="16122">METTPFAISVIEPGKSVLVQCSASELQPITSMSSNLKHHHLYQPVSDNLRYVNYNTFYTHGIIQPNTSHGFFKKVLTLTIHTIALNYLLKQTSTSILTNALQSILNARMVPTRSQSHPIDLVMPISIIKKFSNISNVNINTINN</sequence>
<reference evidence="2" key="1">
    <citation type="submission" date="2025-08" db="UniProtKB">
        <authorList>
            <consortium name="RefSeq"/>
        </authorList>
    </citation>
    <scope>IDENTIFICATION</scope>
</reference>
<proteinExistence type="predicted"/>
<dbReference type="RefSeq" id="XP_011503330.1">
    <property type="nucleotide sequence ID" value="XM_011505028.1"/>
</dbReference>
<evidence type="ECO:0000313" key="1">
    <source>
        <dbReference type="Proteomes" id="UP000695007"/>
    </source>
</evidence>
<protein>
    <submittedName>
        <fullName evidence="2">Uncharacterized protein LOC105366542</fullName>
    </submittedName>
</protein>
<gene>
    <name evidence="2" type="primary">LOC105366542</name>
</gene>
<dbReference type="KEGG" id="csol:105366542"/>
<accession>A0AAJ6YSB2</accession>
<name>A0AAJ6YSB2_9HYME</name>
<dbReference type="AlphaFoldDB" id="A0AAJ6YSB2"/>
<evidence type="ECO:0000313" key="2">
    <source>
        <dbReference type="RefSeq" id="XP_011503330.1"/>
    </source>
</evidence>